<dbReference type="RefSeq" id="WP_021069530.1">
    <property type="nucleotide sequence ID" value="NZ_ATDL01000009.1"/>
</dbReference>
<evidence type="ECO:0000313" key="1">
    <source>
        <dbReference type="EMBL" id="ERJ60152.1"/>
    </source>
</evidence>
<proteinExistence type="predicted"/>
<dbReference type="PATRIC" id="fig|1346330.5.peg.1351"/>
<comment type="caution">
    <text evidence="1">The sequence shown here is derived from an EMBL/GenBank/DDBJ whole genome shotgun (WGS) entry which is preliminary data.</text>
</comment>
<sequence>MNTSGNKQLSLVNTVSKSLKKNNLSLKLSGNSQWNQMPFFNGTQKDLSRSFSTYQLLGLSAVPIKWLDLDVGLQYEYTRRESKQMPAIDNSLWSVDIKSALYLPKDFRISFNITQRLIEGFGADLQKPFIINGTAEKRVFKRKNGMIGIMLVDMLKQNISPVRQYTTLGYQDRITNRKSRFVQLQFLWEPQIWTASKYKTEVRKGDGAFK</sequence>
<evidence type="ECO:0000313" key="2">
    <source>
        <dbReference type="Proteomes" id="UP000016584"/>
    </source>
</evidence>
<protein>
    <recommendedName>
        <fullName evidence="3">Outer membrane protein beta-barrel domain-containing protein</fullName>
    </recommendedName>
</protein>
<gene>
    <name evidence="1" type="ORF">M472_15420</name>
</gene>
<organism evidence="1 2">
    <name type="scientific">Sphingobacterium paucimobilis HER1398</name>
    <dbReference type="NCBI Taxonomy" id="1346330"/>
    <lineage>
        <taxon>Bacteria</taxon>
        <taxon>Pseudomonadati</taxon>
        <taxon>Bacteroidota</taxon>
        <taxon>Sphingobacteriia</taxon>
        <taxon>Sphingobacteriales</taxon>
        <taxon>Sphingobacteriaceae</taxon>
        <taxon>Sphingobacterium</taxon>
    </lineage>
</organism>
<name>U2HX88_9SPHI</name>
<reference evidence="1 2" key="1">
    <citation type="journal article" date="2013" name="Genome Announc.">
        <title>The Draft Genome Sequence of Sphingomonas paucimobilis Strain HER1398 (Proteobacteria), Host to the Giant PAU Phage, Indicates That It Is a Member of the Genus Sphingobacterium (Bacteroidetes).</title>
        <authorList>
            <person name="White R.A.III."/>
            <person name="Suttle C.A."/>
        </authorList>
    </citation>
    <scope>NUCLEOTIDE SEQUENCE [LARGE SCALE GENOMIC DNA]</scope>
    <source>
        <strain evidence="1 2">HER1398</strain>
    </source>
</reference>
<accession>U2HX88</accession>
<evidence type="ECO:0008006" key="3">
    <source>
        <dbReference type="Google" id="ProtNLM"/>
    </source>
</evidence>
<dbReference type="eggNOG" id="COG1629">
    <property type="taxonomic scope" value="Bacteria"/>
</dbReference>
<dbReference type="EMBL" id="ATDL01000009">
    <property type="protein sequence ID" value="ERJ60152.1"/>
    <property type="molecule type" value="Genomic_DNA"/>
</dbReference>
<dbReference type="AlphaFoldDB" id="U2HX88"/>
<keyword evidence="2" id="KW-1185">Reference proteome</keyword>
<dbReference type="Proteomes" id="UP000016584">
    <property type="component" value="Unassembled WGS sequence"/>
</dbReference>
<dbReference type="STRING" id="1346330.M472_15420"/>